<name>A0ACA9UB21_BIOOC</name>
<gene>
    <name evidence="1" type="ORF">CRV2_00019064</name>
</gene>
<organism evidence="1 2">
    <name type="scientific">Clonostachys rosea f. rosea IK726</name>
    <dbReference type="NCBI Taxonomy" id="1349383"/>
    <lineage>
        <taxon>Eukaryota</taxon>
        <taxon>Fungi</taxon>
        <taxon>Dikarya</taxon>
        <taxon>Ascomycota</taxon>
        <taxon>Pezizomycotina</taxon>
        <taxon>Sordariomycetes</taxon>
        <taxon>Hypocreomycetidae</taxon>
        <taxon>Hypocreales</taxon>
        <taxon>Bionectriaceae</taxon>
        <taxon>Clonostachys</taxon>
    </lineage>
</organism>
<keyword evidence="2" id="KW-1185">Reference proteome</keyword>
<sequence>MTRKGRTQIADGHHPRLSQGDATDIKPQPTSVPRTSQYPAASDQGTYHQHLEHETTGTDVRSRRGSSPEVLVAANDHKPFPLQDIHPERTLLLPGLEKADRSKDFKGVDREDHSPFSPRQTKSRPIKSTRDLFPAAKGFEYNDKAELPPILADLIEGHSRQNIIPAIVESHLGSVLDKNEVVHPWMIDQDSSITDREEALRELSEIQSIIHESRYCTLEGASEAAWNDGVTSRVLFLAMRQAKDVRHHSITAAQMESNLIPKDTRGGRLGRKAVDYSINLVTQQDAVNDGDVEDGLGCSIRELLTCIPPERATINQTMYGPVRFNPAGVSIETKAKSASDGRAQLSVWIAAWLQQMRYLRAVSADPEGNAWESSEIYKEPIQIKMPLIATKVIADLGAMG</sequence>
<proteinExistence type="predicted"/>
<reference evidence="1" key="1">
    <citation type="submission" date="2020-04" db="EMBL/GenBank/DDBJ databases">
        <authorList>
            <person name="Broberg M."/>
        </authorList>
    </citation>
    <scope>NUCLEOTIDE SEQUENCE</scope>
</reference>
<dbReference type="EMBL" id="CADEHS020000178">
    <property type="protein sequence ID" value="CAG9950499.1"/>
    <property type="molecule type" value="Genomic_DNA"/>
</dbReference>
<dbReference type="Proteomes" id="UP000836387">
    <property type="component" value="Unassembled WGS sequence"/>
</dbReference>
<comment type="caution">
    <text evidence="1">The sequence shown here is derived from an EMBL/GenBank/DDBJ whole genome shotgun (WGS) entry which is preliminary data.</text>
</comment>
<evidence type="ECO:0000313" key="1">
    <source>
        <dbReference type="EMBL" id="CAG9950499.1"/>
    </source>
</evidence>
<protein>
    <submittedName>
        <fullName evidence="1">Uncharacterized protein</fullName>
    </submittedName>
</protein>
<evidence type="ECO:0000313" key="2">
    <source>
        <dbReference type="Proteomes" id="UP000836387"/>
    </source>
</evidence>
<accession>A0ACA9UB21</accession>
<feature type="non-terminal residue" evidence="1">
    <location>
        <position position="400"/>
    </location>
</feature>
<reference evidence="1" key="2">
    <citation type="submission" date="2021-10" db="EMBL/GenBank/DDBJ databases">
        <authorList>
            <person name="Piombo E."/>
        </authorList>
    </citation>
    <scope>NUCLEOTIDE SEQUENCE</scope>
</reference>